<evidence type="ECO:0000313" key="4">
    <source>
        <dbReference type="Proteomes" id="UP000185663"/>
    </source>
</evidence>
<dbReference type="OrthoDB" id="3171327at2"/>
<dbReference type="Proteomes" id="UP000185663">
    <property type="component" value="Chromosome I"/>
</dbReference>
<evidence type="ECO:0000259" key="2">
    <source>
        <dbReference type="Pfam" id="PF00144"/>
    </source>
</evidence>
<sequence length="300" mass="31325">MRPRTSTATLVRPRGAPDQTTWGPWHGPDRAVGWGSVTKVLTAGLVRALVVNGSLAWSTTAPEVLGGPAAPSLTVEALVRHRSGLPRVLPRSSGAPVDKDPYVAWTTEAFDRDVVPHLAGLVTARSVGRDNYSNLGYAVLTRMAETVTGESWLTALRERVVEPLGADPDAFTVAPPAGATLPLDRSGKPLADWDLSTGPFCGVGGLWATLPALADVLGAKGVGGKRSPLAPPPESDPPSPHAWQRGGLGRDVAWHNGMTLRQGAWVQTSHDRLVLAHRCGGVPGFTAGAARRAAQRAAGG</sequence>
<dbReference type="InterPro" id="IPR050491">
    <property type="entry name" value="AmpC-like"/>
</dbReference>
<evidence type="ECO:0000256" key="1">
    <source>
        <dbReference type="SAM" id="MobiDB-lite"/>
    </source>
</evidence>
<organism evidence="3 4">
    <name type="scientific">Paraoerskovia marina</name>
    <dbReference type="NCBI Taxonomy" id="545619"/>
    <lineage>
        <taxon>Bacteria</taxon>
        <taxon>Bacillati</taxon>
        <taxon>Actinomycetota</taxon>
        <taxon>Actinomycetes</taxon>
        <taxon>Micrococcales</taxon>
        <taxon>Cellulomonadaceae</taxon>
        <taxon>Paraoerskovia</taxon>
    </lineage>
</organism>
<dbReference type="RefSeq" id="WP_083372776.1">
    <property type="nucleotide sequence ID" value="NZ_LT629776.1"/>
</dbReference>
<dbReference type="EMBL" id="LT629776">
    <property type="protein sequence ID" value="SDS88611.1"/>
    <property type="molecule type" value="Genomic_DNA"/>
</dbReference>
<proteinExistence type="predicted"/>
<accession>A0A1H1VVV0</accession>
<dbReference type="PANTHER" id="PTHR46825">
    <property type="entry name" value="D-ALANYL-D-ALANINE-CARBOXYPEPTIDASE/ENDOPEPTIDASE AMPH"/>
    <property type="match status" value="1"/>
</dbReference>
<feature type="domain" description="Beta-lactamase-related" evidence="2">
    <location>
        <begin position="10"/>
        <end position="257"/>
    </location>
</feature>
<reference evidence="4" key="1">
    <citation type="submission" date="2016-10" db="EMBL/GenBank/DDBJ databases">
        <authorList>
            <person name="Varghese N."/>
            <person name="Submissions S."/>
        </authorList>
    </citation>
    <scope>NUCLEOTIDE SEQUENCE [LARGE SCALE GENOMIC DNA]</scope>
    <source>
        <strain evidence="4">DSM 22126</strain>
    </source>
</reference>
<feature type="region of interest" description="Disordered" evidence="1">
    <location>
        <begin position="224"/>
        <end position="248"/>
    </location>
</feature>
<name>A0A1H1VVV0_9CELL</name>
<dbReference type="SUPFAM" id="SSF56601">
    <property type="entry name" value="beta-lactamase/transpeptidase-like"/>
    <property type="match status" value="1"/>
</dbReference>
<dbReference type="STRING" id="545619.SAMN04489860_2623"/>
<dbReference type="InterPro" id="IPR012338">
    <property type="entry name" value="Beta-lactam/transpept-like"/>
</dbReference>
<protein>
    <submittedName>
        <fullName evidence="3">Beta-lactamase</fullName>
    </submittedName>
</protein>
<gene>
    <name evidence="3" type="ORF">SAMN04489860_2623</name>
</gene>
<dbReference type="Pfam" id="PF00144">
    <property type="entry name" value="Beta-lactamase"/>
    <property type="match status" value="1"/>
</dbReference>
<dbReference type="AlphaFoldDB" id="A0A1H1VVV0"/>
<feature type="compositionally biased region" description="Pro residues" evidence="1">
    <location>
        <begin position="229"/>
        <end position="240"/>
    </location>
</feature>
<dbReference type="eggNOG" id="COG1680">
    <property type="taxonomic scope" value="Bacteria"/>
</dbReference>
<dbReference type="PANTHER" id="PTHR46825:SF9">
    <property type="entry name" value="BETA-LACTAMASE-RELATED DOMAIN-CONTAINING PROTEIN"/>
    <property type="match status" value="1"/>
</dbReference>
<dbReference type="InterPro" id="IPR001466">
    <property type="entry name" value="Beta-lactam-related"/>
</dbReference>
<dbReference type="Gene3D" id="3.40.710.10">
    <property type="entry name" value="DD-peptidase/beta-lactamase superfamily"/>
    <property type="match status" value="1"/>
</dbReference>
<feature type="region of interest" description="Disordered" evidence="1">
    <location>
        <begin position="1"/>
        <end position="24"/>
    </location>
</feature>
<evidence type="ECO:0000313" key="3">
    <source>
        <dbReference type="EMBL" id="SDS88611.1"/>
    </source>
</evidence>
<keyword evidence="4" id="KW-1185">Reference proteome</keyword>